<organism evidence="1 2">
    <name type="scientific">Albula glossodonta</name>
    <name type="common">roundjaw bonefish</name>
    <dbReference type="NCBI Taxonomy" id="121402"/>
    <lineage>
        <taxon>Eukaryota</taxon>
        <taxon>Metazoa</taxon>
        <taxon>Chordata</taxon>
        <taxon>Craniata</taxon>
        <taxon>Vertebrata</taxon>
        <taxon>Euteleostomi</taxon>
        <taxon>Actinopterygii</taxon>
        <taxon>Neopterygii</taxon>
        <taxon>Teleostei</taxon>
        <taxon>Albuliformes</taxon>
        <taxon>Albulidae</taxon>
        <taxon>Albula</taxon>
    </lineage>
</organism>
<proteinExistence type="predicted"/>
<evidence type="ECO:0000313" key="1">
    <source>
        <dbReference type="EMBL" id="KAG9344619.1"/>
    </source>
</evidence>
<gene>
    <name evidence="1" type="ORF">JZ751_011291</name>
</gene>
<dbReference type="EMBL" id="JAFBMS010000020">
    <property type="protein sequence ID" value="KAG9344619.1"/>
    <property type="molecule type" value="Genomic_DNA"/>
</dbReference>
<sequence length="95" mass="10408">MEGFEKCFTYPETIERHPRADVTGMKGMCPSVWRIDVLLYHFSKARAGVVWGGGGVEFGEIFITQIAGTGVVATPVSRGSSLETALQLQRDLCDK</sequence>
<dbReference type="Proteomes" id="UP000824540">
    <property type="component" value="Unassembled WGS sequence"/>
</dbReference>
<accession>A0A8T2NWR6</accession>
<dbReference type="AlphaFoldDB" id="A0A8T2NWR6"/>
<name>A0A8T2NWR6_9TELE</name>
<reference evidence="1" key="1">
    <citation type="thesis" date="2021" institute="BYU ScholarsArchive" country="Provo, UT, USA">
        <title>Applications of and Algorithms for Genome Assembly and Genomic Analyses with an Emphasis on Marine Teleosts.</title>
        <authorList>
            <person name="Pickett B.D."/>
        </authorList>
    </citation>
    <scope>NUCLEOTIDE SEQUENCE</scope>
    <source>
        <strain evidence="1">HI-2016</strain>
    </source>
</reference>
<keyword evidence="2" id="KW-1185">Reference proteome</keyword>
<protein>
    <submittedName>
        <fullName evidence="1">Uncharacterized protein</fullName>
    </submittedName>
</protein>
<comment type="caution">
    <text evidence="1">The sequence shown here is derived from an EMBL/GenBank/DDBJ whole genome shotgun (WGS) entry which is preliminary data.</text>
</comment>
<evidence type="ECO:0000313" key="2">
    <source>
        <dbReference type="Proteomes" id="UP000824540"/>
    </source>
</evidence>